<keyword evidence="2" id="KW-0614">Plasmid</keyword>
<protein>
    <recommendedName>
        <fullName evidence="1">HTH cro/C1-type domain-containing protein</fullName>
    </recommendedName>
</protein>
<evidence type="ECO:0000259" key="1">
    <source>
        <dbReference type="PROSITE" id="PS50943"/>
    </source>
</evidence>
<dbReference type="RefSeq" id="WP_016110563.1">
    <property type="nucleotide sequence ID" value="NZ_CP015252.1"/>
</dbReference>
<evidence type="ECO:0000313" key="3">
    <source>
        <dbReference type="Proteomes" id="UP000192743"/>
    </source>
</evidence>
<dbReference type="AlphaFoldDB" id="A0A9W3SZX1"/>
<dbReference type="GO" id="GO:0003677">
    <property type="term" value="F:DNA binding"/>
    <property type="evidence" value="ECO:0007669"/>
    <property type="project" value="InterPro"/>
</dbReference>
<geneLocation type="plasmid" evidence="3">
    <name>p130548 sequence</name>
</geneLocation>
<dbReference type="SUPFAM" id="SSF47413">
    <property type="entry name" value="lambda repressor-like DNA-binding domains"/>
    <property type="match status" value="1"/>
</dbReference>
<dbReference type="InterPro" id="IPR010982">
    <property type="entry name" value="Lambda_DNA-bd_dom_sf"/>
</dbReference>
<dbReference type="Pfam" id="PF01381">
    <property type="entry name" value="HTH_3"/>
    <property type="match status" value="1"/>
</dbReference>
<dbReference type="Proteomes" id="UP000192743">
    <property type="component" value="Plasmid p130548"/>
</dbReference>
<dbReference type="PROSITE" id="PS50943">
    <property type="entry name" value="HTH_CROC1"/>
    <property type="match status" value="1"/>
</dbReference>
<dbReference type="EMBL" id="CP015252">
    <property type="protein sequence ID" value="AOM14431.1"/>
    <property type="molecule type" value="Genomic_DNA"/>
</dbReference>
<dbReference type="Gene3D" id="1.10.260.40">
    <property type="entry name" value="lambda repressor-like DNA-binding domains"/>
    <property type="match status" value="1"/>
</dbReference>
<proteinExistence type="predicted"/>
<sequence>MTLKHERKARNCSLEFLSQILNVSPQVLHSIEKGKSGVNAERAEKISAIFNKPVEYFFIPTYYRVREEETS</sequence>
<evidence type="ECO:0000313" key="2">
    <source>
        <dbReference type="EMBL" id="AOM14431.1"/>
    </source>
</evidence>
<accession>A0A9W3SZX1</accession>
<reference evidence="2 3" key="1">
    <citation type="submission" date="2016-02" db="EMBL/GenBank/DDBJ databases">
        <title>Comparative analysis of three nematocidal Bacillus thuringiensis strains.</title>
        <authorList>
            <person name="Hollensteiner J."/>
            <person name="Kloesener M."/>
            <person name="Bunk B."/>
            <person name="Sproeer C."/>
            <person name="Rosenstiel P."/>
            <person name="Schulte-Iserlohe R."/>
            <person name="Schulenburg H."/>
            <person name="Liesegang H."/>
        </authorList>
    </citation>
    <scope>NUCLEOTIDE SEQUENCE [LARGE SCALE GENOMIC DNA]</scope>
    <source>
        <strain evidence="2 3">Bt18247</strain>
        <plasmid evidence="3">p130548 sequence</plasmid>
    </source>
</reference>
<name>A0A9W3SZX1_BACTU</name>
<gene>
    <name evidence="2" type="ORF">BTI247_61010</name>
</gene>
<organism evidence="2 3">
    <name type="scientific">Bacillus thuringiensis Bt18247</name>
    <dbReference type="NCBI Taxonomy" id="1423143"/>
    <lineage>
        <taxon>Bacteria</taxon>
        <taxon>Bacillati</taxon>
        <taxon>Bacillota</taxon>
        <taxon>Bacilli</taxon>
        <taxon>Bacillales</taxon>
        <taxon>Bacillaceae</taxon>
        <taxon>Bacillus</taxon>
        <taxon>Bacillus cereus group</taxon>
    </lineage>
</organism>
<feature type="domain" description="HTH cro/C1-type" evidence="1">
    <location>
        <begin position="3"/>
        <end position="57"/>
    </location>
</feature>
<dbReference type="CDD" id="cd00093">
    <property type="entry name" value="HTH_XRE"/>
    <property type="match status" value="1"/>
</dbReference>
<dbReference type="SMART" id="SM00530">
    <property type="entry name" value="HTH_XRE"/>
    <property type="match status" value="1"/>
</dbReference>
<dbReference type="InterPro" id="IPR001387">
    <property type="entry name" value="Cro/C1-type_HTH"/>
</dbReference>